<name>A0ABQ2SZ56_9DEIO</name>
<sequence length="108" mass="11705">MNQRYLPTFAILALAWLVLIYLPGQQRARQGPQFDTLTFTATCRLAVKNQLKAPATAQFPGLTSDQVQVSGGRGTLRGVVDAQNSFGAMLRTGFTCTGTEQRVTATLN</sequence>
<dbReference type="RefSeq" id="WP_189104685.1">
    <property type="nucleotide sequence ID" value="NZ_BMQO01000049.1"/>
</dbReference>
<dbReference type="Proteomes" id="UP000620633">
    <property type="component" value="Unassembled WGS sequence"/>
</dbReference>
<reference evidence="2" key="1">
    <citation type="journal article" date="2019" name="Int. J. Syst. Evol. Microbiol.">
        <title>The Global Catalogue of Microorganisms (GCM) 10K type strain sequencing project: providing services to taxonomists for standard genome sequencing and annotation.</title>
        <authorList>
            <consortium name="The Broad Institute Genomics Platform"/>
            <consortium name="The Broad Institute Genome Sequencing Center for Infectious Disease"/>
            <person name="Wu L."/>
            <person name="Ma J."/>
        </authorList>
    </citation>
    <scope>NUCLEOTIDE SEQUENCE [LARGE SCALE GENOMIC DNA]</scope>
    <source>
        <strain evidence="2">JCM 31406</strain>
    </source>
</reference>
<protein>
    <submittedName>
        <fullName evidence="1">Uncharacterized protein</fullName>
    </submittedName>
</protein>
<proteinExistence type="predicted"/>
<dbReference type="EMBL" id="BMQO01000049">
    <property type="protein sequence ID" value="GGS44747.1"/>
    <property type="molecule type" value="Genomic_DNA"/>
</dbReference>
<gene>
    <name evidence="1" type="ORF">GCM10008961_39310</name>
</gene>
<organism evidence="1 2">
    <name type="scientific">Deinococcus knuensis</name>
    <dbReference type="NCBI Taxonomy" id="1837380"/>
    <lineage>
        <taxon>Bacteria</taxon>
        <taxon>Thermotogati</taxon>
        <taxon>Deinococcota</taxon>
        <taxon>Deinococci</taxon>
        <taxon>Deinococcales</taxon>
        <taxon>Deinococcaceae</taxon>
        <taxon>Deinococcus</taxon>
    </lineage>
</organism>
<comment type="caution">
    <text evidence="1">The sequence shown here is derived from an EMBL/GenBank/DDBJ whole genome shotgun (WGS) entry which is preliminary data.</text>
</comment>
<accession>A0ABQ2SZ56</accession>
<evidence type="ECO:0000313" key="1">
    <source>
        <dbReference type="EMBL" id="GGS44747.1"/>
    </source>
</evidence>
<keyword evidence="2" id="KW-1185">Reference proteome</keyword>
<evidence type="ECO:0000313" key="2">
    <source>
        <dbReference type="Proteomes" id="UP000620633"/>
    </source>
</evidence>